<keyword evidence="2" id="KW-1185">Reference proteome</keyword>
<dbReference type="Proteomes" id="UP001055811">
    <property type="component" value="Linkage Group LG07"/>
</dbReference>
<name>A0ACB9AF12_CICIN</name>
<comment type="caution">
    <text evidence="1">The sequence shown here is derived from an EMBL/GenBank/DDBJ whole genome shotgun (WGS) entry which is preliminary data.</text>
</comment>
<evidence type="ECO:0000313" key="2">
    <source>
        <dbReference type="Proteomes" id="UP001055811"/>
    </source>
</evidence>
<dbReference type="EMBL" id="CM042015">
    <property type="protein sequence ID" value="KAI3708433.1"/>
    <property type="molecule type" value="Genomic_DNA"/>
</dbReference>
<evidence type="ECO:0000313" key="1">
    <source>
        <dbReference type="EMBL" id="KAI3708433.1"/>
    </source>
</evidence>
<gene>
    <name evidence="1" type="ORF">L2E82_37602</name>
</gene>
<protein>
    <submittedName>
        <fullName evidence="1">Uncharacterized protein</fullName>
    </submittedName>
</protein>
<reference evidence="2" key="1">
    <citation type="journal article" date="2022" name="Mol. Ecol. Resour.">
        <title>The genomes of chicory, endive, great burdock and yacon provide insights into Asteraceae palaeo-polyploidization history and plant inulin production.</title>
        <authorList>
            <person name="Fan W."/>
            <person name="Wang S."/>
            <person name="Wang H."/>
            <person name="Wang A."/>
            <person name="Jiang F."/>
            <person name="Liu H."/>
            <person name="Zhao H."/>
            <person name="Xu D."/>
            <person name="Zhang Y."/>
        </authorList>
    </citation>
    <scope>NUCLEOTIDE SEQUENCE [LARGE SCALE GENOMIC DNA]</scope>
    <source>
        <strain evidence="2">cv. Punajuju</strain>
    </source>
</reference>
<reference evidence="1 2" key="2">
    <citation type="journal article" date="2022" name="Mol. Ecol. Resour.">
        <title>The genomes of chicory, endive, great burdock and yacon provide insights into Asteraceae paleo-polyploidization history and plant inulin production.</title>
        <authorList>
            <person name="Fan W."/>
            <person name="Wang S."/>
            <person name="Wang H."/>
            <person name="Wang A."/>
            <person name="Jiang F."/>
            <person name="Liu H."/>
            <person name="Zhao H."/>
            <person name="Xu D."/>
            <person name="Zhang Y."/>
        </authorList>
    </citation>
    <scope>NUCLEOTIDE SEQUENCE [LARGE SCALE GENOMIC DNA]</scope>
    <source>
        <strain evidence="2">cv. Punajuju</strain>
        <tissue evidence="1">Leaves</tissue>
    </source>
</reference>
<organism evidence="1 2">
    <name type="scientific">Cichorium intybus</name>
    <name type="common">Chicory</name>
    <dbReference type="NCBI Taxonomy" id="13427"/>
    <lineage>
        <taxon>Eukaryota</taxon>
        <taxon>Viridiplantae</taxon>
        <taxon>Streptophyta</taxon>
        <taxon>Embryophyta</taxon>
        <taxon>Tracheophyta</taxon>
        <taxon>Spermatophyta</taxon>
        <taxon>Magnoliopsida</taxon>
        <taxon>eudicotyledons</taxon>
        <taxon>Gunneridae</taxon>
        <taxon>Pentapetalae</taxon>
        <taxon>asterids</taxon>
        <taxon>campanulids</taxon>
        <taxon>Asterales</taxon>
        <taxon>Asteraceae</taxon>
        <taxon>Cichorioideae</taxon>
        <taxon>Cichorieae</taxon>
        <taxon>Cichoriinae</taxon>
        <taxon>Cichorium</taxon>
    </lineage>
</organism>
<accession>A0ACB9AF12</accession>
<sequence>MKTPYEILYGRIPNFSHFRSFGFPCTPLHLEATPKFNSKPDDCYFVGYASKTEYRVYKKMTKQIVESYDVCWLEENETDARVGPDLLFNYADLFKPFYVHSSDVLGTQLGSSGVNRDDDAFIIPDLIKPSVILEDPALNDGVSPASTIIAEDAPTDSSQVVGKTPVVDQFASHEDVFNSDPPDHFDSTLMDSFFPERISDEYVASTSHDFRDSDRGASGSGSVENITYLPVSTASLEHAVPSRIQRDHLIHNVIGSLDEGVQTRSQSGPVNECLYSGVISQIESKNVQMALNEPSWVDAMHEELNQFEKLNVWKLVELPEDKKSFDTRWVFRNNQDDSGVIVRNKARLVVRRFRQIEGLGYTEVYAPVARLEAIRIFLAYVSYMNFIFYQMDVKTAFLYGEVKEEIYVDQPPGFINSKFLNHAYRLDKALNGLHQAPSACEALCHKFEHVIKKQFEMSSLGEMTMFIGLQVKQSSTGILLHQGKYVENILEKFEFKDAKAANTPMSERPLLSSDPDGEPVDQTYYHSNYGGCDIDRKSTSAGCQFLGDRLISWQCKKQQTVPTSTIEAEYVAALACCSEVIWMQHQLLDYNKNVADLFTKPFAKGRFDVLVAMLNMIRFTLKSFLSKLHVKDVTHYYRDSLRQSLPTDNAPSNITHCRATGEALKVRFLQEIMKLKQELGTIVGMGDFQAIKLENRSSWSADQLSRRDQHGPRDSKGMTFAPRPAWPSRLEEPGLRDSTIGYGINGCGARKSKKQPDSNAASIQTDKPYMVRPYGYDIRYDYSLSFIAHDFVTVPAG</sequence>
<proteinExistence type="predicted"/>